<proteinExistence type="predicted"/>
<evidence type="ECO:0000313" key="3">
    <source>
        <dbReference type="EMBL" id="MFC6954378.1"/>
    </source>
</evidence>
<name>A0ABD5VKW9_9EURY</name>
<comment type="caution">
    <text evidence="3">The sequence shown here is derived from an EMBL/GenBank/DDBJ whole genome shotgun (WGS) entry which is preliminary data.</text>
</comment>
<feature type="transmembrane region" description="Helical" evidence="1">
    <location>
        <begin position="47"/>
        <end position="67"/>
    </location>
</feature>
<dbReference type="AlphaFoldDB" id="A0ABD5VKW9"/>
<dbReference type="EMBL" id="JBHSXN010000003">
    <property type="protein sequence ID" value="MFC6954378.1"/>
    <property type="molecule type" value="Genomic_DNA"/>
</dbReference>
<organism evidence="3 4">
    <name type="scientific">Halorubellus litoreus</name>
    <dbReference type="NCBI Taxonomy" id="755308"/>
    <lineage>
        <taxon>Archaea</taxon>
        <taxon>Methanobacteriati</taxon>
        <taxon>Methanobacteriota</taxon>
        <taxon>Stenosarchaea group</taxon>
        <taxon>Halobacteria</taxon>
        <taxon>Halobacteriales</taxon>
        <taxon>Halorubellaceae</taxon>
        <taxon>Halorubellus</taxon>
    </lineage>
</organism>
<gene>
    <name evidence="3" type="ORF">ACFQGB_16060</name>
</gene>
<sequence length="75" mass="8259">MTATSRLDRVRDHVVENRETVLADLAFAVVWVAVVTLLFDVLQGPRWVYHLTLAGGVVAHYGFFASLDAASDQSN</sequence>
<keyword evidence="1" id="KW-0472">Membrane</keyword>
<evidence type="ECO:0000313" key="4">
    <source>
        <dbReference type="Proteomes" id="UP001596395"/>
    </source>
</evidence>
<feature type="transmembrane region" description="Helical" evidence="1">
    <location>
        <begin position="21"/>
        <end position="41"/>
    </location>
</feature>
<keyword evidence="1" id="KW-0812">Transmembrane</keyword>
<keyword evidence="4" id="KW-1185">Reference proteome</keyword>
<keyword evidence="1" id="KW-1133">Transmembrane helix</keyword>
<feature type="domain" description="DUF8119" evidence="2">
    <location>
        <begin position="5"/>
        <end position="73"/>
    </location>
</feature>
<protein>
    <recommendedName>
        <fullName evidence="2">DUF8119 domain-containing protein</fullName>
    </recommendedName>
</protein>
<dbReference type="InterPro" id="IPR058432">
    <property type="entry name" value="DUF8119"/>
</dbReference>
<reference evidence="3 4" key="1">
    <citation type="journal article" date="2019" name="Int. J. Syst. Evol. Microbiol.">
        <title>The Global Catalogue of Microorganisms (GCM) 10K type strain sequencing project: providing services to taxonomists for standard genome sequencing and annotation.</title>
        <authorList>
            <consortium name="The Broad Institute Genomics Platform"/>
            <consortium name="The Broad Institute Genome Sequencing Center for Infectious Disease"/>
            <person name="Wu L."/>
            <person name="Ma J."/>
        </authorList>
    </citation>
    <scope>NUCLEOTIDE SEQUENCE [LARGE SCALE GENOMIC DNA]</scope>
    <source>
        <strain evidence="3 4">GX26</strain>
    </source>
</reference>
<evidence type="ECO:0000256" key="1">
    <source>
        <dbReference type="SAM" id="Phobius"/>
    </source>
</evidence>
<dbReference type="Pfam" id="PF26436">
    <property type="entry name" value="DUF8119"/>
    <property type="match status" value="1"/>
</dbReference>
<dbReference type="Proteomes" id="UP001596395">
    <property type="component" value="Unassembled WGS sequence"/>
</dbReference>
<dbReference type="RefSeq" id="WP_336351329.1">
    <property type="nucleotide sequence ID" value="NZ_JAZAQL010000003.1"/>
</dbReference>
<evidence type="ECO:0000259" key="2">
    <source>
        <dbReference type="Pfam" id="PF26436"/>
    </source>
</evidence>
<accession>A0ABD5VKW9</accession>